<feature type="compositionally biased region" description="Basic residues" evidence="10">
    <location>
        <begin position="487"/>
        <end position="496"/>
    </location>
</feature>
<evidence type="ECO:0000256" key="1">
    <source>
        <dbReference type="ARBA" id="ARBA00004604"/>
    </source>
</evidence>
<dbReference type="GO" id="GO:0031428">
    <property type="term" value="C:box C/D methylation guide snoRNP complex"/>
    <property type="evidence" value="ECO:0007669"/>
    <property type="project" value="InterPro"/>
</dbReference>
<keyword evidence="9" id="KW-0175">Coiled coil</keyword>
<feature type="domain" description="Nop" evidence="11">
    <location>
        <begin position="290"/>
        <end position="408"/>
    </location>
</feature>
<feature type="coiled-coil region" evidence="9">
    <location>
        <begin position="419"/>
        <end position="458"/>
    </location>
</feature>
<dbReference type="SUPFAM" id="SSF89124">
    <property type="entry name" value="Nop domain"/>
    <property type="match status" value="1"/>
</dbReference>
<comment type="subcellular location">
    <subcellularLocation>
        <location evidence="1">Nucleus</location>
        <location evidence="1">Nucleolus</location>
    </subcellularLocation>
</comment>
<dbReference type="GO" id="GO:0032040">
    <property type="term" value="C:small-subunit processome"/>
    <property type="evidence" value="ECO:0007669"/>
    <property type="project" value="InterPro"/>
</dbReference>
<evidence type="ECO:0000256" key="8">
    <source>
        <dbReference type="ARBA" id="ARBA00064370"/>
    </source>
</evidence>
<gene>
    <name evidence="12" type="ORF">X975_19915</name>
</gene>
<dbReference type="AlphaFoldDB" id="A0A087TBC8"/>
<comment type="function">
    <text evidence="7">Involved in the early to middle stages of 60S ribosomal subunit biogenesis. Required for the biogenesis of box C/D snoRNAs such U3, U8 and U14 snoRNAs. Part of the small subunit (SSU) processome, first precursor of the small eukaryotic ribosomal subunit. During the assembly of the SSU processome in the nucleolus, many ribosome biogenesis factors, an RNA chaperone and ribosomal proteins associate with the nascent pre-rRNA and work in concert to generate RNA folding, modifications, rearrangements and cleavage as well as targeted degradation of pre-ribosomal RNA by the RNA exosome. Core component of box C/D small nucleolar ribonucleoprotein (snoRNP) complexes that function in methylation of multiple sites on ribosomal RNAs (rRNAs) and messenger RNAs (mRNAs).</text>
</comment>
<dbReference type="OrthoDB" id="6780543at2759"/>
<organism evidence="12 13">
    <name type="scientific">Stegodyphus mimosarum</name>
    <name type="common">African social velvet spider</name>
    <dbReference type="NCBI Taxonomy" id="407821"/>
    <lineage>
        <taxon>Eukaryota</taxon>
        <taxon>Metazoa</taxon>
        <taxon>Ecdysozoa</taxon>
        <taxon>Arthropoda</taxon>
        <taxon>Chelicerata</taxon>
        <taxon>Arachnida</taxon>
        <taxon>Araneae</taxon>
        <taxon>Araneomorphae</taxon>
        <taxon>Entelegynae</taxon>
        <taxon>Eresoidea</taxon>
        <taxon>Eresidae</taxon>
        <taxon>Stegodyphus</taxon>
    </lineage>
</organism>
<dbReference type="FunFam" id="1.10.246.90:FF:000001">
    <property type="entry name" value="Nucleolar protein 56"/>
    <property type="match status" value="1"/>
</dbReference>
<dbReference type="OMA" id="PDNYMFA"/>
<evidence type="ECO:0000259" key="11">
    <source>
        <dbReference type="PROSITE" id="PS51358"/>
    </source>
</evidence>
<sequence length="614" mass="69770">MTQLYVLFDHACGYAVFRVTEYSETPPPAATILNLSKFQSFVSLLSFQPFKTGRDALENMKSVTEGIPHPHLQHFLENNVPKSKKHPVILGVGEAKLGAAISEALGINCSVSGAVPELLRGIRLHFHKLVKGFKDIRDVDKAQLGLGHNYSRDRVKFNVNRIDNMIIQSISLIDQLDKDINTFSMRVREWYSFHFPELIKIVPENNLYIRCVRAVKDRQNMPEDIEQQLEEILMDSAKAAAIVELARSSMGMEIIPLDMENIIIFAERTISLMERRKELMEYLKSKMHNVAPNLATLIGDTVGARLIAHAGSLINLAKFPASTVQILGAEKALFRALKTRGNTPKYGLIYHSTFIGRAAKANKGRISRYLANKCAVASRIDCFREIPTEVFGQKLRQQVEDRLKFYETGDLPPKNIDVMAEAVDEAEVAQAAIEKQIRKAKKKEKKRLQQQMADSLLNSSGHFTDMTNDSIDIQADDTEHGEQNGSIKKKKKKKKNKQEEESFEQFNNTSMKVEEEPKKKKKKHSLLSSETEIEVNSIEFSGKKKKDKNSLVNSEFSAENSIEENESFVKEKKKKKRKHSESEFQVEEIENSTLETEVSPKKKKKKNKKVEQSF</sequence>
<evidence type="ECO:0000256" key="9">
    <source>
        <dbReference type="SAM" id="Coils"/>
    </source>
</evidence>
<keyword evidence="3" id="KW-0690">Ribosome biogenesis</keyword>
<evidence type="ECO:0000256" key="5">
    <source>
        <dbReference type="ARBA" id="ARBA00040742"/>
    </source>
</evidence>
<dbReference type="Pfam" id="PF08156">
    <property type="entry name" value="NOP5NT"/>
    <property type="match status" value="1"/>
</dbReference>
<reference evidence="12 13" key="1">
    <citation type="submission" date="2013-11" db="EMBL/GenBank/DDBJ databases">
        <title>Genome sequencing of Stegodyphus mimosarum.</title>
        <authorList>
            <person name="Bechsgaard J."/>
        </authorList>
    </citation>
    <scope>NUCLEOTIDE SEQUENCE [LARGE SCALE GENOMIC DNA]</scope>
</reference>
<evidence type="ECO:0000256" key="2">
    <source>
        <dbReference type="ARBA" id="ARBA00009211"/>
    </source>
</evidence>
<dbReference type="InterPro" id="IPR012974">
    <property type="entry name" value="NOP58/56_N"/>
</dbReference>
<evidence type="ECO:0000256" key="3">
    <source>
        <dbReference type="ARBA" id="ARBA00022517"/>
    </source>
</evidence>
<dbReference type="InterPro" id="IPR012976">
    <property type="entry name" value="NOSIC"/>
</dbReference>
<evidence type="ECO:0000256" key="6">
    <source>
        <dbReference type="ARBA" id="ARBA00041388"/>
    </source>
</evidence>
<feature type="region of interest" description="Disordered" evidence="10">
    <location>
        <begin position="477"/>
        <end position="614"/>
    </location>
</feature>
<dbReference type="PROSITE" id="PS51358">
    <property type="entry name" value="NOP"/>
    <property type="match status" value="1"/>
</dbReference>
<dbReference type="FunFam" id="1.10.287.4070:FF:000002">
    <property type="entry name" value="Nucleolar protein 56"/>
    <property type="match status" value="1"/>
</dbReference>
<keyword evidence="13" id="KW-1185">Reference proteome</keyword>
<dbReference type="GO" id="GO:0042254">
    <property type="term" value="P:ribosome biogenesis"/>
    <property type="evidence" value="ECO:0007669"/>
    <property type="project" value="UniProtKB-KW"/>
</dbReference>
<comment type="subunit">
    <text evidence="8">Part of a large pre-ribosomal ribonucleoprotein (RNP) complex, that consists of at least 62 ribosomal proteins, 45 nonribosomal proteins and both pre-rRNA and mature rRNA species. Within this complex directly interacts with TCOF1 in an RNA-independent manner. Core component of box C/D small nucleolar ribonucleoprotein (snoRNP) particles; the core proteins SNU13, NOP56, NOP58 and FBL or FBLL1 assemble stepwise onto the snoRNA. Interacts with NOP1 and NOP58. Interacts with NUFIP1, RUVBL1 and RUVBL2; RUVBL1:RUVBL2 seem to bridge the association of NOP56 with NUFIP1. Part of the small subunit (SSU) processome, composed of more than 70 proteins and the RNA chaperone small nucleolar RNA (snoRNA) U3. Interacts with NOP2 and FBL.</text>
</comment>
<feature type="compositionally biased region" description="Polar residues" evidence="10">
    <location>
        <begin position="550"/>
        <end position="560"/>
    </location>
</feature>
<dbReference type="GO" id="GO:0030515">
    <property type="term" value="F:snoRNA binding"/>
    <property type="evidence" value="ECO:0007669"/>
    <property type="project" value="InterPro"/>
</dbReference>
<evidence type="ECO:0000313" key="13">
    <source>
        <dbReference type="Proteomes" id="UP000054359"/>
    </source>
</evidence>
<proteinExistence type="inferred from homology"/>
<dbReference type="InterPro" id="IPR002687">
    <property type="entry name" value="Nop_dom"/>
</dbReference>
<dbReference type="Proteomes" id="UP000054359">
    <property type="component" value="Unassembled WGS sequence"/>
</dbReference>
<dbReference type="Gene3D" id="1.10.287.4070">
    <property type="match status" value="1"/>
</dbReference>
<dbReference type="Gene3D" id="1.10.246.90">
    <property type="entry name" value="Nop domain"/>
    <property type="match status" value="1"/>
</dbReference>
<keyword evidence="4" id="KW-0539">Nucleus</keyword>
<name>A0A087TBC8_STEMI</name>
<dbReference type="InterPro" id="IPR045056">
    <property type="entry name" value="Nop56/Nop58"/>
</dbReference>
<dbReference type="InterPro" id="IPR042239">
    <property type="entry name" value="Nop_C"/>
</dbReference>
<dbReference type="SMART" id="SM00931">
    <property type="entry name" value="NOSIC"/>
    <property type="match status" value="1"/>
</dbReference>
<dbReference type="STRING" id="407821.A0A087TBC8"/>
<dbReference type="InterPro" id="IPR036070">
    <property type="entry name" value="Nop_dom_sf"/>
</dbReference>
<accession>A0A087TBC8</accession>
<dbReference type="PANTHER" id="PTHR10894:SF0">
    <property type="entry name" value="NUCLEOLAR PROTEIN 56"/>
    <property type="match status" value="1"/>
</dbReference>
<evidence type="ECO:0000256" key="7">
    <source>
        <dbReference type="ARBA" id="ARBA00053627"/>
    </source>
</evidence>
<dbReference type="EMBL" id="KK114435">
    <property type="protein sequence ID" value="KFM62417.1"/>
    <property type="molecule type" value="Genomic_DNA"/>
</dbReference>
<protein>
    <recommendedName>
        <fullName evidence="5">Nucleolar protein 56</fullName>
    </recommendedName>
    <alternativeName>
        <fullName evidence="6">Nucleolar protein 5A</fullName>
    </alternativeName>
</protein>
<evidence type="ECO:0000256" key="4">
    <source>
        <dbReference type="ARBA" id="ARBA00023242"/>
    </source>
</evidence>
<evidence type="ECO:0000313" key="12">
    <source>
        <dbReference type="EMBL" id="KFM62417.1"/>
    </source>
</evidence>
<dbReference type="PANTHER" id="PTHR10894">
    <property type="entry name" value="NUCLEOLAR PROTEIN 5 NUCLEOLAR PROTEIN NOP5 NOP58"/>
    <property type="match status" value="1"/>
</dbReference>
<feature type="non-terminal residue" evidence="12">
    <location>
        <position position="614"/>
    </location>
</feature>
<evidence type="ECO:0000256" key="10">
    <source>
        <dbReference type="SAM" id="MobiDB-lite"/>
    </source>
</evidence>
<comment type="similarity">
    <text evidence="2">Belongs to the NOP5/NOP56 family.</text>
</comment>
<dbReference type="Pfam" id="PF01798">
    <property type="entry name" value="Nop"/>
    <property type="match status" value="1"/>
</dbReference>